<evidence type="ECO:0000256" key="1">
    <source>
        <dbReference type="SAM" id="SignalP"/>
    </source>
</evidence>
<keyword evidence="3" id="KW-1185">Reference proteome</keyword>
<reference evidence="2 3" key="1">
    <citation type="journal article" date="2018" name="Antonie Van Leeuwenhoek">
        <title>Larkinella terrae sp. nov., isolated from soil on Jeju Island, South Korea.</title>
        <authorList>
            <person name="Ten L.N."/>
            <person name="Jeon J."/>
            <person name="Park S.J."/>
            <person name="Park S."/>
            <person name="Lee S.Y."/>
            <person name="Kim M.K."/>
            <person name="Jung H.Y."/>
        </authorList>
    </citation>
    <scope>NUCLEOTIDE SEQUENCE [LARGE SCALE GENOMIC DNA]</scope>
    <source>
        <strain evidence="2 3">KCTC 52001</strain>
    </source>
</reference>
<dbReference type="Proteomes" id="UP000441754">
    <property type="component" value="Unassembled WGS sequence"/>
</dbReference>
<evidence type="ECO:0000313" key="2">
    <source>
        <dbReference type="EMBL" id="MRS63864.1"/>
    </source>
</evidence>
<feature type="signal peptide" evidence="1">
    <location>
        <begin position="1"/>
        <end position="27"/>
    </location>
</feature>
<name>A0A7K0EPX9_9BACT</name>
<evidence type="ECO:0000313" key="3">
    <source>
        <dbReference type="Proteomes" id="UP000441754"/>
    </source>
</evidence>
<dbReference type="RefSeq" id="WP_154177229.1">
    <property type="nucleotide sequence ID" value="NZ_WJXZ01000013.1"/>
</dbReference>
<organism evidence="2 3">
    <name type="scientific">Larkinella terrae</name>
    <dbReference type="NCBI Taxonomy" id="2025311"/>
    <lineage>
        <taxon>Bacteria</taxon>
        <taxon>Pseudomonadati</taxon>
        <taxon>Bacteroidota</taxon>
        <taxon>Cytophagia</taxon>
        <taxon>Cytophagales</taxon>
        <taxon>Spirosomataceae</taxon>
        <taxon>Larkinella</taxon>
    </lineage>
</organism>
<proteinExistence type="predicted"/>
<gene>
    <name evidence="2" type="ORF">GJJ30_21370</name>
</gene>
<dbReference type="EMBL" id="WJXZ01000013">
    <property type="protein sequence ID" value="MRS63864.1"/>
    <property type="molecule type" value="Genomic_DNA"/>
</dbReference>
<dbReference type="OrthoDB" id="631648at2"/>
<comment type="caution">
    <text evidence="2">The sequence shown here is derived from an EMBL/GenBank/DDBJ whole genome shotgun (WGS) entry which is preliminary data.</text>
</comment>
<sequence length="393" mass="43295">MGRAKVEYFFGISCVVFFSLLSFSGFAQDQCTPSPGQFTGALQINIGVGCLPLKVKATSGLTNVKNVRYVFDYHGGAVKDSELVSDSVFTYTKPGLFRVLQYSEQDGRQLRACAIVQVYDTLQPQVVLEPCLTRLILKIPKAAEYQYDWYTVEWGDGTREQLDGKTPIGVHTYPDDSQRIIFVKGVHLYGNCGGTTQVMFRPDTKAIPPVIDNVQPAGATTLALSISNPNGNRYWVEQRSANGAYVRTNQRSDAVSATINIEADTSKSACFRLVLADSCLLATPSAEVCYTPPKPPDPLPVPDSTVFLPEAFSPNADGINDRFQLKGLLSGTARLTVFNRWGEVVFQTEDTITGWDGKQRDQNLPPGTYSYVLDLEKRTGERSQKRGAVILMK</sequence>
<accession>A0A7K0EPX9</accession>
<keyword evidence="1" id="KW-0732">Signal</keyword>
<dbReference type="Pfam" id="PF13585">
    <property type="entry name" value="CHU_C"/>
    <property type="match status" value="1"/>
</dbReference>
<dbReference type="InterPro" id="IPR026341">
    <property type="entry name" value="T9SS_type_B"/>
</dbReference>
<dbReference type="AlphaFoldDB" id="A0A7K0EPX9"/>
<protein>
    <submittedName>
        <fullName evidence="2">T9SS type B sorting domain-containing protein</fullName>
    </submittedName>
</protein>
<dbReference type="NCBIfam" id="TIGR04131">
    <property type="entry name" value="Bac_Flav_CTERM"/>
    <property type="match status" value="1"/>
</dbReference>
<feature type="chain" id="PRO_5029558602" evidence="1">
    <location>
        <begin position="28"/>
        <end position="393"/>
    </location>
</feature>